<evidence type="ECO:0000313" key="2">
    <source>
        <dbReference type="Proteomes" id="UP000619244"/>
    </source>
</evidence>
<gene>
    <name evidence="1" type="ORF">GCM10010358_62490</name>
</gene>
<proteinExistence type="predicted"/>
<accession>A0A918NVQ3</accession>
<reference evidence="1" key="2">
    <citation type="submission" date="2020-09" db="EMBL/GenBank/DDBJ databases">
        <authorList>
            <person name="Sun Q."/>
            <person name="Ohkuma M."/>
        </authorList>
    </citation>
    <scope>NUCLEOTIDE SEQUENCE</scope>
    <source>
        <strain evidence="1">JCM 4790</strain>
    </source>
</reference>
<organism evidence="1 2">
    <name type="scientific">Streptomyces minutiscleroticus</name>
    <dbReference type="NCBI Taxonomy" id="68238"/>
    <lineage>
        <taxon>Bacteria</taxon>
        <taxon>Bacillati</taxon>
        <taxon>Actinomycetota</taxon>
        <taxon>Actinomycetes</taxon>
        <taxon>Kitasatosporales</taxon>
        <taxon>Streptomycetaceae</taxon>
        <taxon>Streptomyces</taxon>
    </lineage>
</organism>
<protein>
    <submittedName>
        <fullName evidence="1">Uncharacterized protein</fullName>
    </submittedName>
</protein>
<keyword evidence="2" id="KW-1185">Reference proteome</keyword>
<dbReference type="AlphaFoldDB" id="A0A918NVQ3"/>
<name>A0A918NVQ3_9ACTN</name>
<dbReference type="Proteomes" id="UP000619244">
    <property type="component" value="Unassembled WGS sequence"/>
</dbReference>
<reference evidence="1" key="1">
    <citation type="journal article" date="2014" name="Int. J. Syst. Evol. Microbiol.">
        <title>Complete genome sequence of Corynebacterium casei LMG S-19264T (=DSM 44701T), isolated from a smear-ripened cheese.</title>
        <authorList>
            <consortium name="US DOE Joint Genome Institute (JGI-PGF)"/>
            <person name="Walter F."/>
            <person name="Albersmeier A."/>
            <person name="Kalinowski J."/>
            <person name="Ruckert C."/>
        </authorList>
    </citation>
    <scope>NUCLEOTIDE SEQUENCE</scope>
    <source>
        <strain evidence="1">JCM 4790</strain>
    </source>
</reference>
<comment type="caution">
    <text evidence="1">The sequence shown here is derived from an EMBL/GenBank/DDBJ whole genome shotgun (WGS) entry which is preliminary data.</text>
</comment>
<dbReference type="EMBL" id="BMVU01000043">
    <property type="protein sequence ID" value="GGY00258.1"/>
    <property type="molecule type" value="Genomic_DNA"/>
</dbReference>
<sequence length="99" mass="10463">MVSTPKGPYGVVRALRQVAEVSAQHGDRTERPPDAPEIHLALHHARAAELRAEADAHRLAAGAGRPADLRTRLGWTLVEVGLRLAAAPRNAAAVSQAVP</sequence>
<evidence type="ECO:0000313" key="1">
    <source>
        <dbReference type="EMBL" id="GGY00258.1"/>
    </source>
</evidence>